<name>A0A1H9UT35_BUTFI</name>
<dbReference type="RefSeq" id="WP_155244493.1">
    <property type="nucleotide sequence ID" value="NZ_FOGJ01000019.1"/>
</dbReference>
<evidence type="ECO:0000313" key="2">
    <source>
        <dbReference type="Proteomes" id="UP000182584"/>
    </source>
</evidence>
<dbReference type="AlphaFoldDB" id="A0A1H9UT35"/>
<sequence>MKVWNAPVMESLEINETAKGGKKVSEHDGFINYSHNGLPAEEYASGPVAK</sequence>
<accession>A0A1H9UT35</accession>
<evidence type="ECO:0000313" key="1">
    <source>
        <dbReference type="EMBL" id="SES12655.1"/>
    </source>
</evidence>
<organism evidence="1 2">
    <name type="scientific">Butyrivibrio fibrisolvens</name>
    <dbReference type="NCBI Taxonomy" id="831"/>
    <lineage>
        <taxon>Bacteria</taxon>
        <taxon>Bacillati</taxon>
        <taxon>Bacillota</taxon>
        <taxon>Clostridia</taxon>
        <taxon>Lachnospirales</taxon>
        <taxon>Lachnospiraceae</taxon>
        <taxon>Butyrivibrio</taxon>
    </lineage>
</organism>
<reference evidence="1 2" key="1">
    <citation type="submission" date="2016-10" db="EMBL/GenBank/DDBJ databases">
        <authorList>
            <person name="de Groot N.N."/>
        </authorList>
    </citation>
    <scope>NUCLEOTIDE SEQUENCE [LARGE SCALE GENOMIC DNA]</scope>
    <source>
        <strain evidence="1 2">AR40</strain>
    </source>
</reference>
<proteinExistence type="predicted"/>
<gene>
    <name evidence="1" type="ORF">SAMN04487884_11996</name>
</gene>
<protein>
    <submittedName>
        <fullName evidence="1">Uncharacterized protein</fullName>
    </submittedName>
</protein>
<dbReference type="Proteomes" id="UP000182584">
    <property type="component" value="Unassembled WGS sequence"/>
</dbReference>
<dbReference type="EMBL" id="FOGJ01000019">
    <property type="protein sequence ID" value="SES12655.1"/>
    <property type="molecule type" value="Genomic_DNA"/>
</dbReference>